<evidence type="ECO:0000313" key="2">
    <source>
        <dbReference type="EMBL" id="RGZ83634.1"/>
    </source>
</evidence>
<dbReference type="RefSeq" id="WP_118329259.1">
    <property type="nucleotide sequence ID" value="NZ_QSEP01000026.1"/>
</dbReference>
<dbReference type="Proteomes" id="UP000286561">
    <property type="component" value="Unassembled WGS sequence"/>
</dbReference>
<organism evidence="2 3">
    <name type="scientific">Anaerobutyricum hallii</name>
    <dbReference type="NCBI Taxonomy" id="39488"/>
    <lineage>
        <taxon>Bacteria</taxon>
        <taxon>Bacillati</taxon>
        <taxon>Bacillota</taxon>
        <taxon>Clostridia</taxon>
        <taxon>Lachnospirales</taxon>
        <taxon>Lachnospiraceae</taxon>
        <taxon>Anaerobutyricum</taxon>
    </lineage>
</organism>
<keyword evidence="1" id="KW-0812">Transmembrane</keyword>
<proteinExistence type="predicted"/>
<dbReference type="AlphaFoldDB" id="A0A413PYS3"/>
<feature type="transmembrane region" description="Helical" evidence="1">
    <location>
        <begin position="12"/>
        <end position="32"/>
    </location>
</feature>
<keyword evidence="1" id="KW-1133">Transmembrane helix</keyword>
<gene>
    <name evidence="2" type="ORF">DW972_06055</name>
</gene>
<feature type="transmembrane region" description="Helical" evidence="1">
    <location>
        <begin position="52"/>
        <end position="70"/>
    </location>
</feature>
<evidence type="ECO:0000256" key="1">
    <source>
        <dbReference type="SAM" id="Phobius"/>
    </source>
</evidence>
<dbReference type="EMBL" id="QSEP01000026">
    <property type="protein sequence ID" value="RGZ83634.1"/>
    <property type="molecule type" value="Genomic_DNA"/>
</dbReference>
<feature type="transmembrane region" description="Helical" evidence="1">
    <location>
        <begin position="77"/>
        <end position="98"/>
    </location>
</feature>
<reference evidence="2 3" key="1">
    <citation type="submission" date="2018-08" db="EMBL/GenBank/DDBJ databases">
        <title>A genome reference for cultivated species of the human gut microbiota.</title>
        <authorList>
            <person name="Zou Y."/>
            <person name="Xue W."/>
            <person name="Luo G."/>
        </authorList>
    </citation>
    <scope>NUCLEOTIDE SEQUENCE [LARGE SCALE GENOMIC DNA]</scope>
    <source>
        <strain evidence="2 3">AM48-23BH</strain>
    </source>
</reference>
<name>A0A413PYS3_9FIRM</name>
<keyword evidence="1" id="KW-0472">Membrane</keyword>
<evidence type="ECO:0000313" key="3">
    <source>
        <dbReference type="Proteomes" id="UP000286561"/>
    </source>
</evidence>
<accession>A0A413PYS3</accession>
<comment type="caution">
    <text evidence="2">The sequence shown here is derived from an EMBL/GenBank/DDBJ whole genome shotgun (WGS) entry which is preliminary data.</text>
</comment>
<protein>
    <submittedName>
        <fullName evidence="2">Uncharacterized protein</fullName>
    </submittedName>
</protein>
<sequence>MENQGNMQSRKKAAVIYFLAAFFIACIGIAEANYLKGELGLSAEELVKKVELTVEIAVLLGIAIAVRHLLKKRNRKIAGIIVLLFVAGVFSWQNSGIWQESQLKPQRLETPESEFDRYDIKDGHFTVAEANANIVKEINVDYLDNVTVHFSKPVTQKVIVRVLYETKTQHGLIIKQEKCV</sequence>